<proteinExistence type="predicted"/>
<dbReference type="EMBL" id="PKPP01000459">
    <property type="protein sequence ID" value="PWA92495.1"/>
    <property type="molecule type" value="Genomic_DNA"/>
</dbReference>
<dbReference type="AlphaFoldDB" id="A0A2U1Q3E5"/>
<keyword evidence="2" id="KW-1185">Reference proteome</keyword>
<reference evidence="1 2" key="1">
    <citation type="journal article" date="2018" name="Mol. Plant">
        <title>The genome of Artemisia annua provides insight into the evolution of Asteraceae family and artemisinin biosynthesis.</title>
        <authorList>
            <person name="Shen Q."/>
            <person name="Zhang L."/>
            <person name="Liao Z."/>
            <person name="Wang S."/>
            <person name="Yan T."/>
            <person name="Shi P."/>
            <person name="Liu M."/>
            <person name="Fu X."/>
            <person name="Pan Q."/>
            <person name="Wang Y."/>
            <person name="Lv Z."/>
            <person name="Lu X."/>
            <person name="Zhang F."/>
            <person name="Jiang W."/>
            <person name="Ma Y."/>
            <person name="Chen M."/>
            <person name="Hao X."/>
            <person name="Li L."/>
            <person name="Tang Y."/>
            <person name="Lv G."/>
            <person name="Zhou Y."/>
            <person name="Sun X."/>
            <person name="Brodelius P.E."/>
            <person name="Rose J.K.C."/>
            <person name="Tang K."/>
        </authorList>
    </citation>
    <scope>NUCLEOTIDE SEQUENCE [LARGE SCALE GENOMIC DNA]</scope>
    <source>
        <strain evidence="2">cv. Huhao1</strain>
        <tissue evidence="1">Leaf</tissue>
    </source>
</reference>
<dbReference type="OrthoDB" id="1701194at2759"/>
<dbReference type="Proteomes" id="UP000245207">
    <property type="component" value="Unassembled WGS sequence"/>
</dbReference>
<keyword evidence="1" id="KW-0378">Hydrolase</keyword>
<dbReference type="SUPFAM" id="SSF56784">
    <property type="entry name" value="HAD-like"/>
    <property type="match status" value="1"/>
</dbReference>
<dbReference type="InterPro" id="IPR036412">
    <property type="entry name" value="HAD-like_sf"/>
</dbReference>
<sequence length="95" mass="10537">MLMIPFILEALGCHPSAPLTLEIFFDDSIRNIQASKLTGLTTVLVGSSQRKNGVDYALESIHNIREALPELWESVNKTIDVDLSQQIAIETRVEA</sequence>
<dbReference type="STRING" id="35608.A0A2U1Q3E5"/>
<organism evidence="1 2">
    <name type="scientific">Artemisia annua</name>
    <name type="common">Sweet wormwood</name>
    <dbReference type="NCBI Taxonomy" id="35608"/>
    <lineage>
        <taxon>Eukaryota</taxon>
        <taxon>Viridiplantae</taxon>
        <taxon>Streptophyta</taxon>
        <taxon>Embryophyta</taxon>
        <taxon>Tracheophyta</taxon>
        <taxon>Spermatophyta</taxon>
        <taxon>Magnoliopsida</taxon>
        <taxon>eudicotyledons</taxon>
        <taxon>Gunneridae</taxon>
        <taxon>Pentapetalae</taxon>
        <taxon>asterids</taxon>
        <taxon>campanulids</taxon>
        <taxon>Asterales</taxon>
        <taxon>Asteraceae</taxon>
        <taxon>Asteroideae</taxon>
        <taxon>Anthemideae</taxon>
        <taxon>Artemisiinae</taxon>
        <taxon>Artemisia</taxon>
    </lineage>
</organism>
<protein>
    <submittedName>
        <fullName evidence="1">HAD hydrolase, subfamily IA, Pyrimidine 5-nucleotidase</fullName>
    </submittedName>
</protein>
<accession>A0A2U1Q3E5</accession>
<gene>
    <name evidence="1" type="ORF">CTI12_AA075510</name>
</gene>
<dbReference type="PANTHER" id="PTHR12725:SF72">
    <property type="entry name" value="HALOACID DEHALOGENASE-LIKE HYDROLASE"/>
    <property type="match status" value="1"/>
</dbReference>
<dbReference type="Gene3D" id="3.40.50.1000">
    <property type="entry name" value="HAD superfamily/HAD-like"/>
    <property type="match status" value="1"/>
</dbReference>
<dbReference type="InterPro" id="IPR023214">
    <property type="entry name" value="HAD_sf"/>
</dbReference>
<dbReference type="PANTHER" id="PTHR12725">
    <property type="entry name" value="HALOACID DEHALOGENASE-LIKE HYDROLASE"/>
    <property type="match status" value="1"/>
</dbReference>
<name>A0A2U1Q3E5_ARTAN</name>
<evidence type="ECO:0000313" key="1">
    <source>
        <dbReference type="EMBL" id="PWA92495.1"/>
    </source>
</evidence>
<comment type="caution">
    <text evidence="1">The sequence shown here is derived from an EMBL/GenBank/DDBJ whole genome shotgun (WGS) entry which is preliminary data.</text>
</comment>
<dbReference type="GO" id="GO:0016787">
    <property type="term" value="F:hydrolase activity"/>
    <property type="evidence" value="ECO:0007669"/>
    <property type="project" value="UniProtKB-KW"/>
</dbReference>
<evidence type="ECO:0000313" key="2">
    <source>
        <dbReference type="Proteomes" id="UP000245207"/>
    </source>
</evidence>